<feature type="region of interest" description="Disordered" evidence="1">
    <location>
        <begin position="105"/>
        <end position="235"/>
    </location>
</feature>
<feature type="compositionally biased region" description="Polar residues" evidence="1">
    <location>
        <begin position="136"/>
        <end position="149"/>
    </location>
</feature>
<evidence type="ECO:0000313" key="2">
    <source>
        <dbReference type="EMBL" id="GIY33827.1"/>
    </source>
</evidence>
<accession>A0AAV4SNA4</accession>
<feature type="compositionally biased region" description="Basic and acidic residues" evidence="1">
    <location>
        <begin position="196"/>
        <end position="209"/>
    </location>
</feature>
<proteinExistence type="predicted"/>
<comment type="caution">
    <text evidence="2">The sequence shown here is derived from an EMBL/GenBank/DDBJ whole genome shotgun (WGS) entry which is preliminary data.</text>
</comment>
<dbReference type="EMBL" id="BPLR01009693">
    <property type="protein sequence ID" value="GIY33827.1"/>
    <property type="molecule type" value="Genomic_DNA"/>
</dbReference>
<name>A0AAV4SNA4_CAEEX</name>
<gene>
    <name evidence="2" type="ORF">CEXT_24461</name>
</gene>
<organism evidence="2 3">
    <name type="scientific">Caerostris extrusa</name>
    <name type="common">Bark spider</name>
    <name type="synonym">Caerostris bankana</name>
    <dbReference type="NCBI Taxonomy" id="172846"/>
    <lineage>
        <taxon>Eukaryota</taxon>
        <taxon>Metazoa</taxon>
        <taxon>Ecdysozoa</taxon>
        <taxon>Arthropoda</taxon>
        <taxon>Chelicerata</taxon>
        <taxon>Arachnida</taxon>
        <taxon>Araneae</taxon>
        <taxon>Araneomorphae</taxon>
        <taxon>Entelegynae</taxon>
        <taxon>Araneoidea</taxon>
        <taxon>Araneidae</taxon>
        <taxon>Caerostris</taxon>
    </lineage>
</organism>
<dbReference type="Proteomes" id="UP001054945">
    <property type="component" value="Unassembled WGS sequence"/>
</dbReference>
<keyword evidence="3" id="KW-1185">Reference proteome</keyword>
<sequence length="338" mass="37720">MDSTLIALLPESVIADSCNAISENVNENVQHSFSTVNISEPLLNGLTVDTQEIAELHQSAENNSGNTISEKICSAKDISSTTDINEALMYKTFKDLGEISKFPQSEVENSFNVSSENVDGSNNSSSTNANGKSTTQTTSDNLENASESFNNDDNENPDSEKQVEDSDNNSSTNVNGKSTTQTTSDNLENESGSFKNDIENPDSKKKEENVASIVDPNISTSRNKRKSSSLPYYRQPKPNFYEYTQKLHEKLNPVIRFEEKIIQVVHTGKITLSSKRPTPDIIILDDYKAQKQRINCFKNQSAFSLKKESTNTSPWQKYVTLKVQLKEKIMLKKRSFIS</sequence>
<protein>
    <submittedName>
        <fullName evidence="2">Uncharacterized protein</fullName>
    </submittedName>
</protein>
<feature type="compositionally biased region" description="Low complexity" evidence="1">
    <location>
        <begin position="105"/>
        <end position="135"/>
    </location>
</feature>
<evidence type="ECO:0000256" key="1">
    <source>
        <dbReference type="SAM" id="MobiDB-lite"/>
    </source>
</evidence>
<evidence type="ECO:0000313" key="3">
    <source>
        <dbReference type="Proteomes" id="UP001054945"/>
    </source>
</evidence>
<dbReference type="AlphaFoldDB" id="A0AAV4SNA4"/>
<feature type="compositionally biased region" description="Polar residues" evidence="1">
    <location>
        <begin position="168"/>
        <end position="194"/>
    </location>
</feature>
<reference evidence="2 3" key="1">
    <citation type="submission" date="2021-06" db="EMBL/GenBank/DDBJ databases">
        <title>Caerostris extrusa draft genome.</title>
        <authorList>
            <person name="Kono N."/>
            <person name="Arakawa K."/>
        </authorList>
    </citation>
    <scope>NUCLEOTIDE SEQUENCE [LARGE SCALE GENOMIC DNA]</scope>
</reference>